<dbReference type="EMBL" id="JBFPJR010000022">
    <property type="protein sequence ID" value="MEX0428513.1"/>
    <property type="molecule type" value="Genomic_DNA"/>
</dbReference>
<reference evidence="6 7" key="1">
    <citation type="submission" date="2024-07" db="EMBL/GenBank/DDBJ databases">
        <authorList>
            <person name="Lee S."/>
            <person name="Kang M."/>
        </authorList>
    </citation>
    <scope>NUCLEOTIDE SEQUENCE [LARGE SCALE GENOMIC DNA]</scope>
    <source>
        <strain evidence="6 7">DS6</strain>
    </source>
</reference>
<dbReference type="PANTHER" id="PTHR30346:SF0">
    <property type="entry name" value="HCA OPERON TRANSCRIPTIONAL ACTIVATOR HCAR"/>
    <property type="match status" value="1"/>
</dbReference>
<feature type="domain" description="HTH lysR-type" evidence="5">
    <location>
        <begin position="10"/>
        <end position="68"/>
    </location>
</feature>
<dbReference type="InterPro" id="IPR000847">
    <property type="entry name" value="LysR_HTH_N"/>
</dbReference>
<dbReference type="Gene3D" id="1.10.10.10">
    <property type="entry name" value="Winged helix-like DNA-binding domain superfamily/Winged helix DNA-binding domain"/>
    <property type="match status" value="1"/>
</dbReference>
<gene>
    <name evidence="6" type="ORF">AB3X52_12855</name>
</gene>
<evidence type="ECO:0000313" key="7">
    <source>
        <dbReference type="Proteomes" id="UP001556631"/>
    </source>
</evidence>
<protein>
    <submittedName>
        <fullName evidence="6">LysR substrate-binding domain-containing protein</fullName>
    </submittedName>
</protein>
<dbReference type="SUPFAM" id="SSF46785">
    <property type="entry name" value="Winged helix' DNA-binding domain"/>
    <property type="match status" value="1"/>
</dbReference>
<evidence type="ECO:0000256" key="3">
    <source>
        <dbReference type="ARBA" id="ARBA00023125"/>
    </source>
</evidence>
<sequence>MAKVEGAPAFTLNQLAAFVAVADAGTIAGAAEELHISASAVSASLSELERALRAQLVHRLRAKGIRLTPTGELLLPRARLLLHQASELEADARGTEAGVTGVVRVGCPPWFAPTVLPGLMAGFAERHPDARLDVSEATQDQLVAALAAGTLDLAIMYDLDLAPTWQRATFAHLRPMVVLPADHRLATDDDGGLDLADLADDPMVLLDAAPSANHAYDCCRRAGFAPKVAYRARTYETARSFVGRGLGWTLLVSRAIAPVSYEGRPLARREIATPALDEVGVCVAWHPDALLTRAARTFIAHVLRHGGELLSGLHPQES</sequence>
<dbReference type="PANTHER" id="PTHR30346">
    <property type="entry name" value="TRANSCRIPTIONAL DUAL REGULATOR HCAR-RELATED"/>
    <property type="match status" value="1"/>
</dbReference>
<evidence type="ECO:0000256" key="1">
    <source>
        <dbReference type="ARBA" id="ARBA00009437"/>
    </source>
</evidence>
<evidence type="ECO:0000313" key="6">
    <source>
        <dbReference type="EMBL" id="MEX0428513.1"/>
    </source>
</evidence>
<organism evidence="6 7">
    <name type="scientific">Nocardioides eburneus</name>
    <dbReference type="NCBI Taxonomy" id="3231482"/>
    <lineage>
        <taxon>Bacteria</taxon>
        <taxon>Bacillati</taxon>
        <taxon>Actinomycetota</taxon>
        <taxon>Actinomycetes</taxon>
        <taxon>Propionibacteriales</taxon>
        <taxon>Nocardioidaceae</taxon>
        <taxon>Nocardioides</taxon>
    </lineage>
</organism>
<dbReference type="InterPro" id="IPR036390">
    <property type="entry name" value="WH_DNA-bd_sf"/>
</dbReference>
<comment type="caution">
    <text evidence="6">The sequence shown here is derived from an EMBL/GenBank/DDBJ whole genome shotgun (WGS) entry which is preliminary data.</text>
</comment>
<dbReference type="Proteomes" id="UP001556631">
    <property type="component" value="Unassembled WGS sequence"/>
</dbReference>
<name>A0ABV3SZZ5_9ACTN</name>
<dbReference type="InterPro" id="IPR005119">
    <property type="entry name" value="LysR_subst-bd"/>
</dbReference>
<dbReference type="Gene3D" id="3.40.190.10">
    <property type="entry name" value="Periplasmic binding protein-like II"/>
    <property type="match status" value="2"/>
</dbReference>
<dbReference type="SUPFAM" id="SSF53850">
    <property type="entry name" value="Periplasmic binding protein-like II"/>
    <property type="match status" value="1"/>
</dbReference>
<evidence type="ECO:0000259" key="5">
    <source>
        <dbReference type="PROSITE" id="PS50931"/>
    </source>
</evidence>
<keyword evidence="2" id="KW-0805">Transcription regulation</keyword>
<dbReference type="InterPro" id="IPR036388">
    <property type="entry name" value="WH-like_DNA-bd_sf"/>
</dbReference>
<proteinExistence type="inferred from homology"/>
<dbReference type="PROSITE" id="PS50931">
    <property type="entry name" value="HTH_LYSR"/>
    <property type="match status" value="1"/>
</dbReference>
<evidence type="ECO:0000256" key="2">
    <source>
        <dbReference type="ARBA" id="ARBA00023015"/>
    </source>
</evidence>
<keyword evidence="4" id="KW-0804">Transcription</keyword>
<accession>A0ABV3SZZ5</accession>
<dbReference type="Pfam" id="PF03466">
    <property type="entry name" value="LysR_substrate"/>
    <property type="match status" value="1"/>
</dbReference>
<keyword evidence="7" id="KW-1185">Reference proteome</keyword>
<dbReference type="Pfam" id="PF00126">
    <property type="entry name" value="HTH_1"/>
    <property type="match status" value="1"/>
</dbReference>
<comment type="similarity">
    <text evidence="1">Belongs to the LysR transcriptional regulatory family.</text>
</comment>
<evidence type="ECO:0000256" key="4">
    <source>
        <dbReference type="ARBA" id="ARBA00023163"/>
    </source>
</evidence>
<dbReference type="RefSeq" id="WP_367994484.1">
    <property type="nucleotide sequence ID" value="NZ_JBFPJR010000022.1"/>
</dbReference>
<keyword evidence="3" id="KW-0238">DNA-binding</keyword>